<keyword evidence="4" id="KW-0804">Transcription</keyword>
<dbReference type="CDD" id="cd01104">
    <property type="entry name" value="HTH_MlrA-CarA"/>
    <property type="match status" value="1"/>
</dbReference>
<dbReference type="InterPro" id="IPR009061">
    <property type="entry name" value="DNA-bd_dom_put_sf"/>
</dbReference>
<dbReference type="SUPFAM" id="SSF46955">
    <property type="entry name" value="Putative DNA-binding domain"/>
    <property type="match status" value="1"/>
</dbReference>
<evidence type="ECO:0000256" key="4">
    <source>
        <dbReference type="ARBA" id="ARBA00023163"/>
    </source>
</evidence>
<evidence type="ECO:0000313" key="8">
    <source>
        <dbReference type="EMBL" id="MFC5177350.1"/>
    </source>
</evidence>
<dbReference type="PANTHER" id="PTHR30204">
    <property type="entry name" value="REDOX-CYCLING DRUG-SENSING TRANSCRIPTIONAL ACTIVATOR SOXR"/>
    <property type="match status" value="1"/>
</dbReference>
<dbReference type="SMART" id="SM00422">
    <property type="entry name" value="HTH_MERR"/>
    <property type="match status" value="1"/>
</dbReference>
<keyword evidence="1" id="KW-0678">Repressor</keyword>
<organism evidence="8 9">
    <name type="scientific">Nocardioides taihuensis</name>
    <dbReference type="NCBI Taxonomy" id="1835606"/>
    <lineage>
        <taxon>Bacteria</taxon>
        <taxon>Bacillati</taxon>
        <taxon>Actinomycetota</taxon>
        <taxon>Actinomycetes</taxon>
        <taxon>Propionibacteriales</taxon>
        <taxon>Nocardioidaceae</taxon>
        <taxon>Nocardioides</taxon>
    </lineage>
</organism>
<dbReference type="Gene3D" id="3.40.50.280">
    <property type="entry name" value="Cobalamin-binding domain"/>
    <property type="match status" value="1"/>
</dbReference>
<dbReference type="Gene3D" id="1.10.1240.10">
    <property type="entry name" value="Methionine synthase domain"/>
    <property type="match status" value="1"/>
</dbReference>
<comment type="caution">
    <text evidence="8">The sequence shown here is derived from an EMBL/GenBank/DDBJ whole genome shotgun (WGS) entry which is preliminary data.</text>
</comment>
<evidence type="ECO:0000259" key="6">
    <source>
        <dbReference type="PROSITE" id="PS50937"/>
    </source>
</evidence>
<feature type="domain" description="B12-binding" evidence="7">
    <location>
        <begin position="185"/>
        <end position="305"/>
    </location>
</feature>
<sequence length="305" mass="31141">MSSEPAAPGYTVKHVAALTGLSPDTVRMWERRYAVVSPSRSASGYRVYDEAAVQRLTAMRALVDGGCPPREAAARVTSGTTLGPVPAAGSPDPAAGDVPAAPAPGALTQAARALDAAALDAVLDQAFAAGPFEEVVDDWLMPQLALLGTAWRAGEVSVGGEHFVSAAVQRRVAAAYEAAVVLPGAPRVLVGLARGSRHEIGVLVFAAALRRAGVGVVYLGADVPPESWVVLVSGGPVAAVVLGVPTPEDEPAARETLAALGAAYPRLRLCVGGGRQDQLADLGSALGHRITDAVPELTRILFPSS</sequence>
<feature type="domain" description="HTH merR-type" evidence="6">
    <location>
        <begin position="9"/>
        <end position="78"/>
    </location>
</feature>
<dbReference type="Pfam" id="PF02607">
    <property type="entry name" value="B12-binding_2"/>
    <property type="match status" value="1"/>
</dbReference>
<reference evidence="9" key="1">
    <citation type="journal article" date="2019" name="Int. J. Syst. Evol. Microbiol.">
        <title>The Global Catalogue of Microorganisms (GCM) 10K type strain sequencing project: providing services to taxonomists for standard genome sequencing and annotation.</title>
        <authorList>
            <consortium name="The Broad Institute Genomics Platform"/>
            <consortium name="The Broad Institute Genome Sequencing Center for Infectious Disease"/>
            <person name="Wu L."/>
            <person name="Ma J."/>
        </authorList>
    </citation>
    <scope>NUCLEOTIDE SEQUENCE [LARGE SCALE GENOMIC DNA]</scope>
    <source>
        <strain evidence="9">DFY41</strain>
    </source>
</reference>
<keyword evidence="3" id="KW-0238">DNA-binding</keyword>
<dbReference type="SUPFAM" id="SSF52242">
    <property type="entry name" value="Cobalamin (vitamin B12)-binding domain"/>
    <property type="match status" value="1"/>
</dbReference>
<dbReference type="PANTHER" id="PTHR30204:SF69">
    <property type="entry name" value="MERR-FAMILY TRANSCRIPTIONAL REGULATOR"/>
    <property type="match status" value="1"/>
</dbReference>
<name>A0ABW0BJ95_9ACTN</name>
<dbReference type="InterPro" id="IPR036594">
    <property type="entry name" value="Meth_synthase_dom"/>
</dbReference>
<dbReference type="Proteomes" id="UP001596087">
    <property type="component" value="Unassembled WGS sequence"/>
</dbReference>
<dbReference type="InterPro" id="IPR003759">
    <property type="entry name" value="Cbl-bd_cap"/>
</dbReference>
<keyword evidence="2" id="KW-0805">Transcription regulation</keyword>
<dbReference type="InterPro" id="IPR036724">
    <property type="entry name" value="Cobalamin-bd_sf"/>
</dbReference>
<dbReference type="Pfam" id="PF13411">
    <property type="entry name" value="MerR_1"/>
    <property type="match status" value="1"/>
</dbReference>
<feature type="compositionally biased region" description="Low complexity" evidence="5">
    <location>
        <begin position="83"/>
        <end position="102"/>
    </location>
</feature>
<evidence type="ECO:0000256" key="5">
    <source>
        <dbReference type="SAM" id="MobiDB-lite"/>
    </source>
</evidence>
<dbReference type="EMBL" id="JBHSKD010000011">
    <property type="protein sequence ID" value="MFC5177350.1"/>
    <property type="molecule type" value="Genomic_DNA"/>
</dbReference>
<dbReference type="InterPro" id="IPR006158">
    <property type="entry name" value="Cobalamin-bd"/>
</dbReference>
<dbReference type="InterPro" id="IPR047057">
    <property type="entry name" value="MerR_fam"/>
</dbReference>
<evidence type="ECO:0000313" key="9">
    <source>
        <dbReference type="Proteomes" id="UP001596087"/>
    </source>
</evidence>
<evidence type="ECO:0000256" key="3">
    <source>
        <dbReference type="ARBA" id="ARBA00023125"/>
    </source>
</evidence>
<dbReference type="PROSITE" id="PS51332">
    <property type="entry name" value="B12_BINDING"/>
    <property type="match status" value="1"/>
</dbReference>
<keyword evidence="9" id="KW-1185">Reference proteome</keyword>
<evidence type="ECO:0000256" key="1">
    <source>
        <dbReference type="ARBA" id="ARBA00022491"/>
    </source>
</evidence>
<dbReference type="RefSeq" id="WP_378590292.1">
    <property type="nucleotide sequence ID" value="NZ_JBHSKD010000011.1"/>
</dbReference>
<accession>A0ABW0BJ95</accession>
<proteinExistence type="predicted"/>
<protein>
    <submittedName>
        <fullName evidence="8">MerR family transcriptional regulator</fullName>
    </submittedName>
</protein>
<gene>
    <name evidence="8" type="ORF">ACFPGP_11755</name>
</gene>
<evidence type="ECO:0000259" key="7">
    <source>
        <dbReference type="PROSITE" id="PS51332"/>
    </source>
</evidence>
<dbReference type="PROSITE" id="PS50937">
    <property type="entry name" value="HTH_MERR_2"/>
    <property type="match status" value="1"/>
</dbReference>
<dbReference type="Gene3D" id="1.10.1660.10">
    <property type="match status" value="1"/>
</dbReference>
<feature type="region of interest" description="Disordered" evidence="5">
    <location>
        <begin position="80"/>
        <end position="102"/>
    </location>
</feature>
<dbReference type="InterPro" id="IPR000551">
    <property type="entry name" value="MerR-type_HTH_dom"/>
</dbReference>
<evidence type="ECO:0000256" key="2">
    <source>
        <dbReference type="ARBA" id="ARBA00023015"/>
    </source>
</evidence>